<evidence type="ECO:0000313" key="1">
    <source>
        <dbReference type="EMBL" id="PIU36584.1"/>
    </source>
</evidence>
<reference evidence="2" key="1">
    <citation type="submission" date="2017-09" db="EMBL/GenBank/DDBJ databases">
        <title>Depth-based differentiation of microbial function through sediment-hosted aquifers and enrichment of novel symbionts in the deep terrestrial subsurface.</title>
        <authorList>
            <person name="Probst A.J."/>
            <person name="Ladd B."/>
            <person name="Jarett J.K."/>
            <person name="Geller-Mcgrath D.E."/>
            <person name="Sieber C.M.K."/>
            <person name="Emerson J.B."/>
            <person name="Anantharaman K."/>
            <person name="Thomas B.C."/>
            <person name="Malmstrom R."/>
            <person name="Stieglmeier M."/>
            <person name="Klingl A."/>
            <person name="Woyke T."/>
            <person name="Ryan C.M."/>
            <person name="Banfield J.F."/>
        </authorList>
    </citation>
    <scope>NUCLEOTIDE SEQUENCE [LARGE SCALE GENOMIC DNA]</scope>
</reference>
<sequence length="82" mass="9547">MAVSKTVFKDREKEVKFWEKNYKKAWKSGKLLKVKFANNLSTAINVRLDPVALDIVREEAQKKGLGPTQLIRMWVMEKVNLL</sequence>
<dbReference type="EMBL" id="PEWY01000147">
    <property type="protein sequence ID" value="PIU36584.1"/>
    <property type="molecule type" value="Genomic_DNA"/>
</dbReference>
<organism evidence="1 2">
    <name type="scientific">Candidatus Roizmanbacteria bacterium CG07_land_8_20_14_0_80_34_15</name>
    <dbReference type="NCBI Taxonomy" id="1974849"/>
    <lineage>
        <taxon>Bacteria</taxon>
        <taxon>Candidatus Roizmaniibacteriota</taxon>
    </lineage>
</organism>
<protein>
    <recommendedName>
        <fullName evidence="3">CopG family transcriptional regulator</fullName>
    </recommendedName>
</protein>
<comment type="caution">
    <text evidence="1">The sequence shown here is derived from an EMBL/GenBank/DDBJ whole genome shotgun (WGS) entry which is preliminary data.</text>
</comment>
<dbReference type="InterPro" id="IPR022148">
    <property type="entry name" value="CopG_antitoxin"/>
</dbReference>
<dbReference type="Proteomes" id="UP000230184">
    <property type="component" value="Unassembled WGS sequence"/>
</dbReference>
<evidence type="ECO:0008006" key="3">
    <source>
        <dbReference type="Google" id="ProtNLM"/>
    </source>
</evidence>
<accession>A0A2M6YSU2</accession>
<dbReference type="Pfam" id="PF12441">
    <property type="entry name" value="CopG_antitoxin"/>
    <property type="match status" value="1"/>
</dbReference>
<gene>
    <name evidence="1" type="ORF">COT02_05280</name>
</gene>
<dbReference type="AlphaFoldDB" id="A0A2M6YSU2"/>
<proteinExistence type="predicted"/>
<evidence type="ECO:0000313" key="2">
    <source>
        <dbReference type="Proteomes" id="UP000230184"/>
    </source>
</evidence>
<name>A0A2M6YSU2_9BACT</name>